<dbReference type="AlphaFoldDB" id="A0A1J9P278"/>
<protein>
    <submittedName>
        <fullName evidence="1">Uncharacterized protein</fullName>
    </submittedName>
</protein>
<name>A0A1J9P278_9EURO</name>
<dbReference type="STRING" id="1658174.A0A1J9P278"/>
<comment type="caution">
    <text evidence="1">The sequence shown here is derived from an EMBL/GenBank/DDBJ whole genome shotgun (WGS) entry which is preliminary data.</text>
</comment>
<evidence type="ECO:0000313" key="1">
    <source>
        <dbReference type="EMBL" id="OJD10464.1"/>
    </source>
</evidence>
<gene>
    <name evidence="1" type="ORF">ACJ73_09784</name>
</gene>
<dbReference type="Proteomes" id="UP000242791">
    <property type="component" value="Unassembled WGS sequence"/>
</dbReference>
<accession>A0A1J9P278</accession>
<dbReference type="OrthoDB" id="5416378at2759"/>
<proteinExistence type="predicted"/>
<organism evidence="1 2">
    <name type="scientific">Blastomyces percursus</name>
    <dbReference type="NCBI Taxonomy" id="1658174"/>
    <lineage>
        <taxon>Eukaryota</taxon>
        <taxon>Fungi</taxon>
        <taxon>Dikarya</taxon>
        <taxon>Ascomycota</taxon>
        <taxon>Pezizomycotina</taxon>
        <taxon>Eurotiomycetes</taxon>
        <taxon>Eurotiomycetidae</taxon>
        <taxon>Onygenales</taxon>
        <taxon>Ajellomycetaceae</taxon>
        <taxon>Blastomyces</taxon>
    </lineage>
</organism>
<dbReference type="VEuPathDB" id="FungiDB:ACJ73_09784"/>
<sequence>MATLVDHIRYNDLPSLGEADISREHRHHIVNAKEAIVKVEGTAHLMDSQAVNDIVSFGNLVVPTTWMTSGGQLHPMEFSVTPARYVVFFPIPSLIL</sequence>
<dbReference type="EMBL" id="LGTZ01002987">
    <property type="protein sequence ID" value="OJD10464.1"/>
    <property type="molecule type" value="Genomic_DNA"/>
</dbReference>
<evidence type="ECO:0000313" key="2">
    <source>
        <dbReference type="Proteomes" id="UP000242791"/>
    </source>
</evidence>
<reference evidence="1 2" key="1">
    <citation type="submission" date="2015-08" db="EMBL/GenBank/DDBJ databases">
        <title>Emmonsia species relationships and genome sequence.</title>
        <authorList>
            <person name="Cuomo C.A."/>
            <person name="Schwartz I.S."/>
            <person name="Kenyon C."/>
            <person name="De Hoog G.S."/>
            <person name="Govender N.P."/>
            <person name="Botha A."/>
            <person name="Moreno L."/>
            <person name="De Vries M."/>
            <person name="Munoz J.F."/>
            <person name="Stielow J.B."/>
        </authorList>
    </citation>
    <scope>NUCLEOTIDE SEQUENCE [LARGE SCALE GENOMIC DNA]</scope>
    <source>
        <strain evidence="1 2">EI222</strain>
    </source>
</reference>
<keyword evidence="2" id="KW-1185">Reference proteome</keyword>